<dbReference type="PROSITE" id="PS51186">
    <property type="entry name" value="GNAT"/>
    <property type="match status" value="1"/>
</dbReference>
<comment type="caution">
    <text evidence="2">The sequence shown here is derived from an EMBL/GenBank/DDBJ whole genome shotgun (WGS) entry which is preliminary data.</text>
</comment>
<accession>A0ABQ6T2P9</accession>
<evidence type="ECO:0000313" key="3">
    <source>
        <dbReference type="Proteomes" id="UP000326367"/>
    </source>
</evidence>
<proteinExistence type="predicted"/>
<dbReference type="Pfam" id="PF13302">
    <property type="entry name" value="Acetyltransf_3"/>
    <property type="match status" value="1"/>
</dbReference>
<protein>
    <submittedName>
        <fullName evidence="2">GNAT family N-acetyltransferase</fullName>
    </submittedName>
</protein>
<evidence type="ECO:0000259" key="1">
    <source>
        <dbReference type="PROSITE" id="PS51186"/>
    </source>
</evidence>
<gene>
    <name evidence="2" type="ORF">FJU31_06840</name>
</gene>
<feature type="domain" description="N-acetyltransferase" evidence="1">
    <location>
        <begin position="14"/>
        <end position="174"/>
    </location>
</feature>
<dbReference type="PANTHER" id="PTHR43792">
    <property type="entry name" value="GNAT FAMILY, PUTATIVE (AFU_ORTHOLOGUE AFUA_3G00765)-RELATED-RELATED"/>
    <property type="match status" value="1"/>
</dbReference>
<dbReference type="Gene3D" id="3.40.630.30">
    <property type="match status" value="1"/>
</dbReference>
<dbReference type="InterPro" id="IPR000182">
    <property type="entry name" value="GNAT_dom"/>
</dbReference>
<dbReference type="PANTHER" id="PTHR43792:SF9">
    <property type="entry name" value="RIBOSOMAL-PROTEIN-ALANINE ACETYLTRANSFERASE"/>
    <property type="match status" value="1"/>
</dbReference>
<evidence type="ECO:0000313" key="2">
    <source>
        <dbReference type="EMBL" id="KAA9000937.1"/>
    </source>
</evidence>
<sequence length="176" mass="19126">MPTSAPTLPTALMARLRPLVADDAEAWSAYLSSPGFIEHTSWSDVSVSGLRRQIAHYGNDQGELRWAIVDPNGCLLGTIGFNGIELAHARAELAYDIAPAHQGRGLATAVARAALCWAHHAPLGCARVQATVLDSNHASIAVLRKLGMRQEGKLQAYRCVRDVPRDFWMFASVIVR</sequence>
<reference evidence="2 3" key="1">
    <citation type="journal article" date="2020" name="Antonie Van Leeuwenhoek">
        <title>Stenotrophomonas cyclobalanopsidis sp. nov., isolated from the leaf spot disease of Cyclobalanopsis patelliformis.</title>
        <authorList>
            <person name="Bian D.R."/>
            <person name="Xue H."/>
            <person name="Piao C.G."/>
            <person name="Li Y."/>
        </authorList>
    </citation>
    <scope>NUCLEOTIDE SEQUENCE [LARGE SCALE GENOMIC DNA]</scope>
    <source>
        <strain evidence="2 3">TPQG1-4</strain>
    </source>
</reference>
<dbReference type="InterPro" id="IPR051531">
    <property type="entry name" value="N-acetyltransferase"/>
</dbReference>
<dbReference type="SUPFAM" id="SSF55729">
    <property type="entry name" value="Acyl-CoA N-acyltransferases (Nat)"/>
    <property type="match status" value="1"/>
</dbReference>
<keyword evidence="3" id="KW-1185">Reference proteome</keyword>
<dbReference type="EMBL" id="VYKI01000006">
    <property type="protein sequence ID" value="KAA9000937.1"/>
    <property type="molecule type" value="Genomic_DNA"/>
</dbReference>
<name>A0ABQ6T2P9_9GAMM</name>
<dbReference type="InterPro" id="IPR016181">
    <property type="entry name" value="Acyl_CoA_acyltransferase"/>
</dbReference>
<organism evidence="2 3">
    <name type="scientific">Stenotrophomonas cyclobalanopsidis</name>
    <dbReference type="NCBI Taxonomy" id="2771362"/>
    <lineage>
        <taxon>Bacteria</taxon>
        <taxon>Pseudomonadati</taxon>
        <taxon>Pseudomonadota</taxon>
        <taxon>Gammaproteobacteria</taxon>
        <taxon>Lysobacterales</taxon>
        <taxon>Lysobacteraceae</taxon>
        <taxon>Stenotrophomonas</taxon>
    </lineage>
</organism>
<dbReference type="Proteomes" id="UP000326367">
    <property type="component" value="Unassembled WGS sequence"/>
</dbReference>